<evidence type="ECO:0000313" key="7">
    <source>
        <dbReference type="EMBL" id="GAA4331664.1"/>
    </source>
</evidence>
<keyword evidence="3" id="KW-0732">Signal</keyword>
<evidence type="ECO:0000256" key="2">
    <source>
        <dbReference type="ARBA" id="ARBA00022692"/>
    </source>
</evidence>
<name>A0ABP8GYD2_9BACT</name>
<protein>
    <submittedName>
        <fullName evidence="7">BamA/TamA family outer membrane protein</fullName>
    </submittedName>
</protein>
<evidence type="ECO:0000256" key="3">
    <source>
        <dbReference type="ARBA" id="ARBA00022729"/>
    </source>
</evidence>
<evidence type="ECO:0000256" key="5">
    <source>
        <dbReference type="ARBA" id="ARBA00023237"/>
    </source>
</evidence>
<evidence type="ECO:0000256" key="4">
    <source>
        <dbReference type="ARBA" id="ARBA00023136"/>
    </source>
</evidence>
<dbReference type="Gene3D" id="2.40.160.50">
    <property type="entry name" value="membrane protein fhac: a member of the omp85/tpsb transporter family"/>
    <property type="match status" value="1"/>
</dbReference>
<keyword evidence="8" id="KW-1185">Reference proteome</keyword>
<dbReference type="Pfam" id="PF01103">
    <property type="entry name" value="Omp85"/>
    <property type="match status" value="1"/>
</dbReference>
<dbReference type="PANTHER" id="PTHR12815:SF47">
    <property type="entry name" value="TRANSLOCATION AND ASSEMBLY MODULE SUBUNIT TAMA"/>
    <property type="match status" value="1"/>
</dbReference>
<dbReference type="PANTHER" id="PTHR12815">
    <property type="entry name" value="SORTING AND ASSEMBLY MACHINERY SAMM50 PROTEIN FAMILY MEMBER"/>
    <property type="match status" value="1"/>
</dbReference>
<organism evidence="7 8">
    <name type="scientific">Flaviaesturariibacter amylovorans</name>
    <dbReference type="NCBI Taxonomy" id="1084520"/>
    <lineage>
        <taxon>Bacteria</taxon>
        <taxon>Pseudomonadati</taxon>
        <taxon>Bacteroidota</taxon>
        <taxon>Chitinophagia</taxon>
        <taxon>Chitinophagales</taxon>
        <taxon>Chitinophagaceae</taxon>
        <taxon>Flaviaestuariibacter</taxon>
    </lineage>
</organism>
<comment type="caution">
    <text evidence="7">The sequence shown here is derived from an EMBL/GenBank/DDBJ whole genome shotgun (WGS) entry which is preliminary data.</text>
</comment>
<proteinExistence type="predicted"/>
<comment type="subcellular location">
    <subcellularLocation>
        <location evidence="1">Membrane</location>
    </subcellularLocation>
</comment>
<reference evidence="8" key="1">
    <citation type="journal article" date="2019" name="Int. J. Syst. Evol. Microbiol.">
        <title>The Global Catalogue of Microorganisms (GCM) 10K type strain sequencing project: providing services to taxonomists for standard genome sequencing and annotation.</title>
        <authorList>
            <consortium name="The Broad Institute Genomics Platform"/>
            <consortium name="The Broad Institute Genome Sequencing Center for Infectious Disease"/>
            <person name="Wu L."/>
            <person name="Ma J."/>
        </authorList>
    </citation>
    <scope>NUCLEOTIDE SEQUENCE [LARGE SCALE GENOMIC DNA]</scope>
    <source>
        <strain evidence="8">JCM 17919</strain>
    </source>
</reference>
<dbReference type="InterPro" id="IPR000184">
    <property type="entry name" value="Bac_surfAg_D15"/>
</dbReference>
<evidence type="ECO:0000313" key="8">
    <source>
        <dbReference type="Proteomes" id="UP001501725"/>
    </source>
</evidence>
<keyword evidence="4" id="KW-0472">Membrane</keyword>
<dbReference type="Proteomes" id="UP001501725">
    <property type="component" value="Unassembled WGS sequence"/>
</dbReference>
<evidence type="ECO:0000256" key="1">
    <source>
        <dbReference type="ARBA" id="ARBA00004370"/>
    </source>
</evidence>
<dbReference type="RefSeq" id="WP_345255939.1">
    <property type="nucleotide sequence ID" value="NZ_BAABGY010000007.1"/>
</dbReference>
<sequence length="787" mass="88834">MIETAASSLYRVKISFLVAAALLFFASCTTVRDYRANTPFVYKTNIHVQGLDRDTSKELASRLAEQLHDSIAVRSVTKLFFFNIIRNPARFDTLNVARSITFMNGLMSALGYFRDTITYRTDTVQKGDQQRVLLDFFVQPNKRFLIDSITIALNDTLINNPRQAAALDTLQAITLEPANQRAALLRKGAPFAKGLLSSELDRLVNVYRNRGFLRFSREDMLIVWDTVGLALLRPTVDPLEQAQLLEALQRRRENPVADVELRLRPIADSSHLTRYYVGNVTVYPDLTVENSKLPLPPARPFRDVLLRPYDSTLFLPKVITENVYLRRGTLYDQRVQQRTANRFNSLSAWRMATVDAVPRAGTDTVDFVIRLTPARKYIYDFNIEGSQNLGGLFVGSNLVGLNFNLQNRNFARRAIQATYSLGVATELNATVTQTVQVSGAYSLLFPRLVWFDGWKAPLLLLKSPFRSTLRSSLGANARYIHRFDYLDLTAVNASWGYDGNRTSGERSTIASTRFNAEFVKVNRMRILKELIETNRSYEFIFNDGLILSTIVSNSFTRVREKSSRVLRAAIELSGLAAGAISSKFLDSTLKRFVKVDVSWAKNIATGPKSTLAFRFLGGVGISTGENKYRRHMPFYRAYFGGGANSMRAWGLRKLGPGSSVQSFARNAFPERFGDMQLESNVEYRFRLFEVGGVFINSALFVDAGNIWFLRKNDAYPGGEFRPDKLWNDLAIGVGTGLRADFSFIKFRLDYAFKAKDPSPENPAAQNKFFYGWKPLGGTLQLGVDYPF</sequence>
<keyword evidence="2" id="KW-0812">Transmembrane</keyword>
<dbReference type="InterPro" id="IPR039910">
    <property type="entry name" value="D15-like"/>
</dbReference>
<keyword evidence="5" id="KW-0998">Cell outer membrane</keyword>
<accession>A0ABP8GYD2</accession>
<gene>
    <name evidence="7" type="ORF">GCM10023184_23740</name>
</gene>
<evidence type="ECO:0000259" key="6">
    <source>
        <dbReference type="Pfam" id="PF01103"/>
    </source>
</evidence>
<dbReference type="EMBL" id="BAABGY010000007">
    <property type="protein sequence ID" value="GAA4331664.1"/>
    <property type="molecule type" value="Genomic_DNA"/>
</dbReference>
<feature type="domain" description="Bacterial surface antigen (D15)" evidence="6">
    <location>
        <begin position="573"/>
        <end position="759"/>
    </location>
</feature>